<dbReference type="AlphaFoldDB" id="A0A1W1VUM0"/>
<dbReference type="Proteomes" id="UP000192582">
    <property type="component" value="Unassembled WGS sequence"/>
</dbReference>
<evidence type="ECO:0000256" key="1">
    <source>
        <dbReference type="ARBA" id="ARBA00010688"/>
    </source>
</evidence>
<proteinExistence type="inferred from homology"/>
<evidence type="ECO:0000313" key="6">
    <source>
        <dbReference type="Proteomes" id="UP000192582"/>
    </source>
</evidence>
<accession>A0A1W1VUM0</accession>
<dbReference type="Gene3D" id="3.40.1190.20">
    <property type="match status" value="1"/>
</dbReference>
<reference evidence="5 6" key="1">
    <citation type="submission" date="2017-04" db="EMBL/GenBank/DDBJ databases">
        <authorList>
            <person name="Afonso C.L."/>
            <person name="Miller P.J."/>
            <person name="Scott M.A."/>
            <person name="Spackman E."/>
            <person name="Goraichik I."/>
            <person name="Dimitrov K.M."/>
            <person name="Suarez D.L."/>
            <person name="Swayne D.E."/>
        </authorList>
    </citation>
    <scope>NUCLEOTIDE SEQUENCE [LARGE SCALE GENOMIC DNA]</scope>
    <source>
        <strain evidence="5 6">KR-140</strain>
    </source>
</reference>
<keyword evidence="3 5" id="KW-0418">Kinase</keyword>
<dbReference type="InterPro" id="IPR029056">
    <property type="entry name" value="Ribokinase-like"/>
</dbReference>
<organism evidence="5 6">
    <name type="scientific">Deinococcus hopiensis KR-140</name>
    <dbReference type="NCBI Taxonomy" id="695939"/>
    <lineage>
        <taxon>Bacteria</taxon>
        <taxon>Thermotogati</taxon>
        <taxon>Deinococcota</taxon>
        <taxon>Deinococci</taxon>
        <taxon>Deinococcales</taxon>
        <taxon>Deinococcaceae</taxon>
        <taxon>Deinococcus</taxon>
    </lineage>
</organism>
<dbReference type="OrthoDB" id="9813569at2"/>
<feature type="domain" description="Carbohydrate kinase PfkB" evidence="4">
    <location>
        <begin position="15"/>
        <end position="261"/>
    </location>
</feature>
<dbReference type="RefSeq" id="WP_084051168.1">
    <property type="nucleotide sequence ID" value="NZ_FWWU01000010.1"/>
</dbReference>
<dbReference type="PROSITE" id="PS00584">
    <property type="entry name" value="PFKB_KINASES_2"/>
    <property type="match status" value="1"/>
</dbReference>
<dbReference type="STRING" id="695939.SAMN00790413_06332"/>
<evidence type="ECO:0000256" key="3">
    <source>
        <dbReference type="ARBA" id="ARBA00022777"/>
    </source>
</evidence>
<evidence type="ECO:0000313" key="5">
    <source>
        <dbReference type="EMBL" id="SMB97082.1"/>
    </source>
</evidence>
<keyword evidence="2" id="KW-0808">Transferase</keyword>
<name>A0A1W1VUM0_9DEIO</name>
<sequence length="277" mass="29556">MRRLLGLGDNTADLYVDQNVMYPGGNTVNVAVLTARLGHPASYLGVLGDDPPGHLILRALRQEGVETAHTRMVQGQTSWSKVRHRNNDRIFEGSDAGVSTTWQLTDQDFAFIARHEVVHTSAYSGLEPLLPQIRDAAPRLSFDFSSEWTADSSAALAPMLDVAFFSASHQPEEACVALAQRMISLGTEIVVMTRGEQGALAITDRGVHRGQIVPTTVVDTLGAGDAFIAGFLNTWISGDGLGSTLHAAAQEAAKNCATHGAFGYGTPYTPAETPPTV</sequence>
<dbReference type="InterPro" id="IPR050306">
    <property type="entry name" value="PfkB_Carbo_kinase"/>
</dbReference>
<dbReference type="PANTHER" id="PTHR43085">
    <property type="entry name" value="HEXOKINASE FAMILY MEMBER"/>
    <property type="match status" value="1"/>
</dbReference>
<dbReference type="InterPro" id="IPR011611">
    <property type="entry name" value="PfkB_dom"/>
</dbReference>
<gene>
    <name evidence="5" type="ORF">SAMN00790413_06332</name>
</gene>
<dbReference type="EMBL" id="FWWU01000010">
    <property type="protein sequence ID" value="SMB97082.1"/>
    <property type="molecule type" value="Genomic_DNA"/>
</dbReference>
<dbReference type="GO" id="GO:0016301">
    <property type="term" value="F:kinase activity"/>
    <property type="evidence" value="ECO:0007669"/>
    <property type="project" value="UniProtKB-KW"/>
</dbReference>
<protein>
    <submittedName>
        <fullName evidence="5">Fructoselysine 6-kinase</fullName>
    </submittedName>
</protein>
<comment type="similarity">
    <text evidence="1">Belongs to the carbohydrate kinase PfkB family.</text>
</comment>
<dbReference type="Pfam" id="PF00294">
    <property type="entry name" value="PfkB"/>
    <property type="match status" value="1"/>
</dbReference>
<dbReference type="PANTHER" id="PTHR43085:SF41">
    <property type="entry name" value="FRUCTOSELYSINE 6-KINASE"/>
    <property type="match status" value="1"/>
</dbReference>
<evidence type="ECO:0000256" key="2">
    <source>
        <dbReference type="ARBA" id="ARBA00022679"/>
    </source>
</evidence>
<keyword evidence="6" id="KW-1185">Reference proteome</keyword>
<dbReference type="InterPro" id="IPR002173">
    <property type="entry name" value="Carboh/pur_kinase_PfkB_CS"/>
</dbReference>
<evidence type="ECO:0000259" key="4">
    <source>
        <dbReference type="Pfam" id="PF00294"/>
    </source>
</evidence>
<dbReference type="SUPFAM" id="SSF53613">
    <property type="entry name" value="Ribokinase-like"/>
    <property type="match status" value="1"/>
</dbReference>